<feature type="region of interest" description="Disordered" evidence="1">
    <location>
        <begin position="162"/>
        <end position="198"/>
    </location>
</feature>
<feature type="chain" id="PRO_5038104258" evidence="3">
    <location>
        <begin position="26"/>
        <end position="221"/>
    </location>
</feature>
<keyword evidence="4" id="KW-1185">Reference proteome</keyword>
<keyword evidence="2" id="KW-1133">Transmembrane helix</keyword>
<feature type="transmembrane region" description="Helical" evidence="2">
    <location>
        <begin position="205"/>
        <end position="220"/>
    </location>
</feature>
<proteinExistence type="predicted"/>
<evidence type="ECO:0000256" key="1">
    <source>
        <dbReference type="SAM" id="MobiDB-lite"/>
    </source>
</evidence>
<dbReference type="AlphaFoldDB" id="A0A914Q9C7"/>
<accession>A0A914Q9C7</accession>
<keyword evidence="2" id="KW-0472">Membrane</keyword>
<evidence type="ECO:0000256" key="2">
    <source>
        <dbReference type="SAM" id="Phobius"/>
    </source>
</evidence>
<dbReference type="WBParaSite" id="PDA_v2.g28190.t1">
    <property type="protein sequence ID" value="PDA_v2.g28190.t1"/>
    <property type="gene ID" value="PDA_v2.g28190"/>
</dbReference>
<keyword evidence="2" id="KW-0812">Transmembrane</keyword>
<sequence>MMLSPILSIFVFAAFLPAFSTAAAATTSNRSINCYKYERKFADVNFIDVPDEEKDVIQCDQCLSYVCYENNEYILGYGCRENFLKSCNFDSEIEGLIYDARNEEVCNNVEDSDAIVDFCLKNLTCTHNSLKNCIKHFIDDPIYSMGPVYTVANITLKEVATPTTTTPTTTESAFNPDNGNGGKSQNGNSDDSGNKNNPSSANSKMIPFIFFVGIFFFAFFM</sequence>
<evidence type="ECO:0000256" key="3">
    <source>
        <dbReference type="SAM" id="SignalP"/>
    </source>
</evidence>
<feature type="signal peptide" evidence="3">
    <location>
        <begin position="1"/>
        <end position="25"/>
    </location>
</feature>
<evidence type="ECO:0000313" key="5">
    <source>
        <dbReference type="WBParaSite" id="PDA_v2.g28190.t1"/>
    </source>
</evidence>
<dbReference type="Proteomes" id="UP000887578">
    <property type="component" value="Unplaced"/>
</dbReference>
<evidence type="ECO:0000313" key="4">
    <source>
        <dbReference type="Proteomes" id="UP000887578"/>
    </source>
</evidence>
<keyword evidence="3" id="KW-0732">Signal</keyword>
<reference evidence="5" key="1">
    <citation type="submission" date="2022-11" db="UniProtKB">
        <authorList>
            <consortium name="WormBaseParasite"/>
        </authorList>
    </citation>
    <scope>IDENTIFICATION</scope>
</reference>
<organism evidence="4 5">
    <name type="scientific">Panagrolaimus davidi</name>
    <dbReference type="NCBI Taxonomy" id="227884"/>
    <lineage>
        <taxon>Eukaryota</taxon>
        <taxon>Metazoa</taxon>
        <taxon>Ecdysozoa</taxon>
        <taxon>Nematoda</taxon>
        <taxon>Chromadorea</taxon>
        <taxon>Rhabditida</taxon>
        <taxon>Tylenchina</taxon>
        <taxon>Panagrolaimomorpha</taxon>
        <taxon>Panagrolaimoidea</taxon>
        <taxon>Panagrolaimidae</taxon>
        <taxon>Panagrolaimus</taxon>
    </lineage>
</organism>
<name>A0A914Q9C7_9BILA</name>
<protein>
    <submittedName>
        <fullName evidence="5">Uncharacterized protein</fullName>
    </submittedName>
</protein>
<feature type="compositionally biased region" description="Low complexity" evidence="1">
    <location>
        <begin position="185"/>
        <end position="198"/>
    </location>
</feature>